<accession>A0A1H3CC01</accession>
<dbReference type="GO" id="GO:0009007">
    <property type="term" value="F:site-specific DNA-methyltransferase (adenine-specific) activity"/>
    <property type="evidence" value="ECO:0007669"/>
    <property type="project" value="UniProtKB-EC"/>
</dbReference>
<dbReference type="OrthoDB" id="9782445at2"/>
<gene>
    <name evidence="9" type="ORF">SAMN05421644_10596</name>
</gene>
<dbReference type="InterPro" id="IPR046819">
    <property type="entry name" value="MmeI_hel"/>
</dbReference>
<name>A0A1H3CC01_ALLWA</name>
<dbReference type="InterPro" id="IPR046820">
    <property type="entry name" value="MmeI_TRD"/>
</dbReference>
<dbReference type="PROSITE" id="PS00092">
    <property type="entry name" value="N6_MTASE"/>
    <property type="match status" value="1"/>
</dbReference>
<evidence type="ECO:0000259" key="7">
    <source>
        <dbReference type="Pfam" id="PF20466"/>
    </source>
</evidence>
<dbReference type="Proteomes" id="UP000198672">
    <property type="component" value="Unassembled WGS sequence"/>
</dbReference>
<dbReference type="SUPFAM" id="SSF53335">
    <property type="entry name" value="S-adenosyl-L-methionine-dependent methyltransferases"/>
    <property type="match status" value="1"/>
</dbReference>
<dbReference type="Pfam" id="PF20466">
    <property type="entry name" value="MmeI_TRD"/>
    <property type="match status" value="1"/>
</dbReference>
<evidence type="ECO:0000259" key="8">
    <source>
        <dbReference type="Pfam" id="PF20473"/>
    </source>
</evidence>
<dbReference type="InterPro" id="IPR050953">
    <property type="entry name" value="N4_N6_ade-DNA_methylase"/>
</dbReference>
<evidence type="ECO:0000259" key="5">
    <source>
        <dbReference type="Pfam" id="PF20464"/>
    </source>
</evidence>
<feature type="domain" description="MmeI-like target recognition" evidence="7">
    <location>
        <begin position="754"/>
        <end position="930"/>
    </location>
</feature>
<dbReference type="Pfam" id="PF20464">
    <property type="entry name" value="MmeI_N"/>
    <property type="match status" value="1"/>
</dbReference>
<sequence length="1167" mass="130200">MTEFRDMSSIDTTDTTAPEAVDAFIARWGAVQSKGGNETANLQPFIIELCELLDLPRPDVAGSQHTDNAYVFERKLTEYFADGGQTPRKVDCYRRACFVLEGKDTGKTVGSGGWDTAILKARQQAENYVRCLPPEEGRPPFIIIADVGRALTLYAEFSCTGGNYVAFPDPRSHTITLEQLRDPLMRERLRLVWLDPLRLDPTRYAGQVTRGIADQLARLAKSLEEESGQEPEAVASFLMRCLFTMFAQNVGLLPERSFTALLERLQVKPESFAPQLRSLWLTMNTGGFAPALDVEVLQFNGGLFADPQVIALNAAQIGQLLEAARADWRHVEPAIFGTLLERALNPRERHKLGAHYTPRAYVERLVWPTVIEPLRAEWMETQSAVLACEREGKRKDAIAELRAFHQQLCTTRILDPACGSGNFLYVAFEHMKRLESEVLETLSGLLKARAFDLKGLTVDPRQFLGLEINPRAARIAEMVLWIGYLQWHFRTYGAVNPPTPVLRDAHNIQHQDALIEYDAVEPLRDAHGQPVTRWDGMTKKISATTGELIPDDAAQVAQVRYVQPRRAAWPEADYIVGNPPFIGAATMRGTLGDGYVEAVRGTWPEVPESADFVMYWWHLAAEAVRAGRAKRFGFITTNSIRQTFNRRVIQAQLAAQPPLALTFAIPDHPWVDAADGAAVRIAMTAGIAGECEGRLLQVRSEHASDADAVQIALQERSGRIFADLTIGANVAGAQPLRANQNVSQRGFELGNAGFIVTAEEAAALGLGRMVELERFIRSYRNGRDLTDKPRGVMAIDLFGLTVEIVRERFPEVYQWLLERVKPEREQNRDPRLQRQWWLHRRSREDLRNMLAGLPRYIATVETTKHRIFQFLDAAILPDNMLVNIASDEAFILGILSSRVHVIWALATGGTLENRPRYNKTLCFETFPFPDATVEQIATIRDLAEQLDAHRKRQQAAHPDLTLTAMYNVLEKLRAGEELNAKDKIIHAHGLTSVLAELHDQLDRAVFAAYGWDDLAERLVGQPEATTPRPDKSAAQTDAEDLLLQRLVALNASRIAEETSGQIRWLRPAYQHPSATAAPEQTQADLNASNLDAAPSVTAATKRTWPKNLREQIAAVRDSLGDQALTLDAIVAQFRSPKTTAPKIANVLAALEDLGRISRDGERYRVVG</sequence>
<evidence type="ECO:0000256" key="2">
    <source>
        <dbReference type="ARBA" id="ARBA00022603"/>
    </source>
</evidence>
<evidence type="ECO:0000256" key="4">
    <source>
        <dbReference type="ARBA" id="ARBA00047942"/>
    </source>
</evidence>
<dbReference type="InterPro" id="IPR029063">
    <property type="entry name" value="SAM-dependent_MTases_sf"/>
</dbReference>
<evidence type="ECO:0000256" key="3">
    <source>
        <dbReference type="ARBA" id="ARBA00022679"/>
    </source>
</evidence>
<evidence type="ECO:0000259" key="6">
    <source>
        <dbReference type="Pfam" id="PF20465"/>
    </source>
</evidence>
<keyword evidence="10" id="KW-1185">Reference proteome</keyword>
<evidence type="ECO:0000256" key="1">
    <source>
        <dbReference type="ARBA" id="ARBA00011900"/>
    </source>
</evidence>
<dbReference type="InterPro" id="IPR046817">
    <property type="entry name" value="MmeI_N"/>
</dbReference>
<reference evidence="10" key="1">
    <citation type="submission" date="2016-10" db="EMBL/GenBank/DDBJ databases">
        <authorList>
            <person name="Varghese N."/>
            <person name="Submissions S."/>
        </authorList>
    </citation>
    <scope>NUCLEOTIDE SEQUENCE [LARGE SCALE GENOMIC DNA]</scope>
    <source>
        <strain evidence="10">DSM 173</strain>
    </source>
</reference>
<feature type="domain" description="MmeI-like N-terminal" evidence="5">
    <location>
        <begin position="22"/>
        <end position="225"/>
    </location>
</feature>
<dbReference type="Pfam" id="PF20473">
    <property type="entry name" value="MmeI_Mtase"/>
    <property type="match status" value="1"/>
</dbReference>
<protein>
    <recommendedName>
        <fullName evidence="1">site-specific DNA-methyltransferase (adenine-specific)</fullName>
        <ecNumber evidence="1">2.1.1.72</ecNumber>
    </recommendedName>
</protein>
<proteinExistence type="predicted"/>
<feature type="domain" description="MmeI-like helicase spacer" evidence="6">
    <location>
        <begin position="233"/>
        <end position="304"/>
    </location>
</feature>
<dbReference type="RefSeq" id="WP_091332215.1">
    <property type="nucleotide sequence ID" value="NZ_FNOW01000005.1"/>
</dbReference>
<dbReference type="PRINTS" id="PR00507">
    <property type="entry name" value="N12N6MTFRASE"/>
</dbReference>
<keyword evidence="3" id="KW-0808">Transferase</keyword>
<dbReference type="EC" id="2.1.1.72" evidence="1"/>
<comment type="catalytic activity">
    <reaction evidence="4">
        <text>a 2'-deoxyadenosine in DNA + S-adenosyl-L-methionine = an N(6)-methyl-2'-deoxyadenosine in DNA + S-adenosyl-L-homocysteine + H(+)</text>
        <dbReference type="Rhea" id="RHEA:15197"/>
        <dbReference type="Rhea" id="RHEA-COMP:12418"/>
        <dbReference type="Rhea" id="RHEA-COMP:12419"/>
        <dbReference type="ChEBI" id="CHEBI:15378"/>
        <dbReference type="ChEBI" id="CHEBI:57856"/>
        <dbReference type="ChEBI" id="CHEBI:59789"/>
        <dbReference type="ChEBI" id="CHEBI:90615"/>
        <dbReference type="ChEBI" id="CHEBI:90616"/>
        <dbReference type="EC" id="2.1.1.72"/>
    </reaction>
</comment>
<evidence type="ECO:0000313" key="9">
    <source>
        <dbReference type="EMBL" id="SDX51722.1"/>
    </source>
</evidence>
<dbReference type="AlphaFoldDB" id="A0A1H3CC01"/>
<dbReference type="InterPro" id="IPR002052">
    <property type="entry name" value="DNA_methylase_N6_adenine_CS"/>
</dbReference>
<evidence type="ECO:0000313" key="10">
    <source>
        <dbReference type="Proteomes" id="UP000198672"/>
    </source>
</evidence>
<dbReference type="EMBL" id="FNOW01000005">
    <property type="protein sequence ID" value="SDX51722.1"/>
    <property type="molecule type" value="Genomic_DNA"/>
</dbReference>
<dbReference type="PANTHER" id="PTHR33841:SF1">
    <property type="entry name" value="DNA METHYLTRANSFERASE A"/>
    <property type="match status" value="1"/>
</dbReference>
<feature type="domain" description="MmeI-like DNA-methyltransferase" evidence="8">
    <location>
        <begin position="395"/>
        <end position="686"/>
    </location>
</feature>
<dbReference type="PANTHER" id="PTHR33841">
    <property type="entry name" value="DNA METHYLTRANSFERASE YEEA-RELATED"/>
    <property type="match status" value="1"/>
</dbReference>
<dbReference type="GO" id="GO:0003676">
    <property type="term" value="F:nucleic acid binding"/>
    <property type="evidence" value="ECO:0007669"/>
    <property type="project" value="InterPro"/>
</dbReference>
<keyword evidence="2 9" id="KW-0489">Methyltransferase</keyword>
<dbReference type="STRING" id="61595.SAMN05421644_10596"/>
<dbReference type="InterPro" id="IPR046816">
    <property type="entry name" value="MmeI_Mtase"/>
</dbReference>
<dbReference type="Gene3D" id="3.40.50.150">
    <property type="entry name" value="Vaccinia Virus protein VP39"/>
    <property type="match status" value="1"/>
</dbReference>
<dbReference type="GO" id="GO:0032259">
    <property type="term" value="P:methylation"/>
    <property type="evidence" value="ECO:0007669"/>
    <property type="project" value="UniProtKB-KW"/>
</dbReference>
<organism evidence="9 10">
    <name type="scientific">Allochromatium warmingii</name>
    <name type="common">Chromatium warmingii</name>
    <dbReference type="NCBI Taxonomy" id="61595"/>
    <lineage>
        <taxon>Bacteria</taxon>
        <taxon>Pseudomonadati</taxon>
        <taxon>Pseudomonadota</taxon>
        <taxon>Gammaproteobacteria</taxon>
        <taxon>Chromatiales</taxon>
        <taxon>Chromatiaceae</taxon>
        <taxon>Allochromatium</taxon>
    </lineage>
</organism>
<dbReference type="Pfam" id="PF20465">
    <property type="entry name" value="MmeI_hel"/>
    <property type="match status" value="1"/>
</dbReference>